<dbReference type="AlphaFoldDB" id="A0A918FKT5"/>
<comment type="caution">
    <text evidence="2">The sequence shown here is derived from an EMBL/GenBank/DDBJ whole genome shotgun (WGS) entry which is preliminary data.</text>
</comment>
<keyword evidence="1" id="KW-0732">Signal</keyword>
<protein>
    <recommendedName>
        <fullName evidence="4">Secreted protein</fullName>
    </recommendedName>
</protein>
<gene>
    <name evidence="2" type="ORF">GCM10010251_69730</name>
</gene>
<dbReference type="EMBL" id="BMSX01000020">
    <property type="protein sequence ID" value="GGR42852.1"/>
    <property type="molecule type" value="Genomic_DNA"/>
</dbReference>
<reference evidence="2" key="2">
    <citation type="submission" date="2020-09" db="EMBL/GenBank/DDBJ databases">
        <authorList>
            <person name="Sun Q."/>
            <person name="Ohkuma M."/>
        </authorList>
    </citation>
    <scope>NUCLEOTIDE SEQUENCE</scope>
    <source>
        <strain evidence="2">JCM 4346</strain>
    </source>
</reference>
<feature type="chain" id="PRO_5037479424" description="Secreted protein" evidence="1">
    <location>
        <begin position="28"/>
        <end position="145"/>
    </location>
</feature>
<sequence length="145" mass="15328">MRNRISLLIAASVASLAIPVAATPAAAANYENSCFSAGVAVAGASGGGRWNYASRTKLDPMTLFVTDRKADGHSVGVRLVTRRSNGTNAYWAWHRLYAGAGNTESWGTSLTDSAGVRQAWTQVAVFEGDAVLQLCVTPTGTNQHW</sequence>
<evidence type="ECO:0000313" key="3">
    <source>
        <dbReference type="Proteomes" id="UP000658320"/>
    </source>
</evidence>
<name>A0A918FKT5_9ACTN</name>
<dbReference type="Proteomes" id="UP000658320">
    <property type="component" value="Unassembled WGS sequence"/>
</dbReference>
<reference evidence="2" key="1">
    <citation type="journal article" date="2014" name="Int. J. Syst. Evol. Microbiol.">
        <title>Complete genome sequence of Corynebacterium casei LMG S-19264T (=DSM 44701T), isolated from a smear-ripened cheese.</title>
        <authorList>
            <consortium name="US DOE Joint Genome Institute (JGI-PGF)"/>
            <person name="Walter F."/>
            <person name="Albersmeier A."/>
            <person name="Kalinowski J."/>
            <person name="Ruckert C."/>
        </authorList>
    </citation>
    <scope>NUCLEOTIDE SEQUENCE</scope>
    <source>
        <strain evidence="2">JCM 4346</strain>
    </source>
</reference>
<evidence type="ECO:0000313" key="2">
    <source>
        <dbReference type="EMBL" id="GGR42852.1"/>
    </source>
</evidence>
<feature type="signal peptide" evidence="1">
    <location>
        <begin position="1"/>
        <end position="27"/>
    </location>
</feature>
<accession>A0A918FKT5</accession>
<keyword evidence="3" id="KW-1185">Reference proteome</keyword>
<evidence type="ECO:0008006" key="4">
    <source>
        <dbReference type="Google" id="ProtNLM"/>
    </source>
</evidence>
<organism evidence="2 3">
    <name type="scientific">Streptomyces aurantiogriseus</name>
    <dbReference type="NCBI Taxonomy" id="66870"/>
    <lineage>
        <taxon>Bacteria</taxon>
        <taxon>Bacillati</taxon>
        <taxon>Actinomycetota</taxon>
        <taxon>Actinomycetes</taxon>
        <taxon>Kitasatosporales</taxon>
        <taxon>Streptomycetaceae</taxon>
        <taxon>Streptomyces</taxon>
    </lineage>
</organism>
<proteinExistence type="predicted"/>
<evidence type="ECO:0000256" key="1">
    <source>
        <dbReference type="SAM" id="SignalP"/>
    </source>
</evidence>